<evidence type="ECO:0000256" key="5">
    <source>
        <dbReference type="ARBA" id="ARBA00023026"/>
    </source>
</evidence>
<evidence type="ECO:0000313" key="12">
    <source>
        <dbReference type="Proteomes" id="UP000286510"/>
    </source>
</evidence>
<evidence type="ECO:0000256" key="6">
    <source>
        <dbReference type="ARBA" id="ARBA00023157"/>
    </source>
</evidence>
<dbReference type="GO" id="GO:0005615">
    <property type="term" value="C:extracellular space"/>
    <property type="evidence" value="ECO:0007669"/>
    <property type="project" value="TreeGrafter"/>
</dbReference>
<evidence type="ECO:0000256" key="9">
    <source>
        <dbReference type="SAM" id="SignalP"/>
    </source>
</evidence>
<dbReference type="PROSITE" id="PS00135">
    <property type="entry name" value="TRYPSIN_SER"/>
    <property type="match status" value="1"/>
</dbReference>
<keyword evidence="4 7" id="KW-0378">Hydrolase</keyword>
<keyword evidence="7" id="KW-0720">Serine protease</keyword>
<dbReference type="SMART" id="SM00020">
    <property type="entry name" value="Tryp_SPc"/>
    <property type="match status" value="1"/>
</dbReference>
<dbReference type="SUPFAM" id="SSF50494">
    <property type="entry name" value="Trypsin-like serine proteases"/>
    <property type="match status" value="1"/>
</dbReference>
<dbReference type="Pfam" id="PF00089">
    <property type="entry name" value="Trypsin"/>
    <property type="match status" value="1"/>
</dbReference>
<evidence type="ECO:0000256" key="4">
    <source>
        <dbReference type="ARBA" id="ARBA00022801"/>
    </source>
</evidence>
<evidence type="ECO:0000256" key="1">
    <source>
        <dbReference type="ARBA" id="ARBA00004613"/>
    </source>
</evidence>
<dbReference type="InterPro" id="IPR001254">
    <property type="entry name" value="Trypsin_dom"/>
</dbReference>
<dbReference type="InterPro" id="IPR033116">
    <property type="entry name" value="TRYPSIN_SER"/>
</dbReference>
<dbReference type="InterPro" id="IPR043504">
    <property type="entry name" value="Peptidase_S1_PA_chymotrypsin"/>
</dbReference>
<dbReference type="CDD" id="cd00190">
    <property type="entry name" value="Tryp_SPc"/>
    <property type="match status" value="1"/>
</dbReference>
<evidence type="ECO:0000256" key="8">
    <source>
        <dbReference type="SAM" id="MobiDB-lite"/>
    </source>
</evidence>
<dbReference type="InterPro" id="IPR009003">
    <property type="entry name" value="Peptidase_S1_PA"/>
</dbReference>
<feature type="domain" description="Peptidase S1" evidence="10">
    <location>
        <begin position="39"/>
        <end position="270"/>
    </location>
</feature>
<evidence type="ECO:0000256" key="7">
    <source>
        <dbReference type="RuleBase" id="RU363034"/>
    </source>
</evidence>
<evidence type="ECO:0000313" key="11">
    <source>
        <dbReference type="EMBL" id="RHZ08738.1"/>
    </source>
</evidence>
<dbReference type="VEuPathDB" id="FungiDB:H257_19434"/>
<dbReference type="PRINTS" id="PR00722">
    <property type="entry name" value="CHYMOTRYPSIN"/>
</dbReference>
<dbReference type="PROSITE" id="PS00134">
    <property type="entry name" value="TRYPSIN_HIS"/>
    <property type="match status" value="1"/>
</dbReference>
<gene>
    <name evidence="11" type="ORF">DYB26_008859</name>
</gene>
<dbReference type="PANTHER" id="PTHR24264">
    <property type="entry name" value="TRYPSIN-RELATED"/>
    <property type="match status" value="1"/>
</dbReference>
<keyword evidence="2" id="KW-0964">Secreted</keyword>
<evidence type="ECO:0000256" key="3">
    <source>
        <dbReference type="ARBA" id="ARBA00022670"/>
    </source>
</evidence>
<dbReference type="EMBL" id="QUTF01015714">
    <property type="protein sequence ID" value="RHZ08738.1"/>
    <property type="molecule type" value="Genomic_DNA"/>
</dbReference>
<feature type="compositionally biased region" description="Basic and acidic residues" evidence="8">
    <location>
        <begin position="315"/>
        <end position="324"/>
    </location>
</feature>
<feature type="chain" id="PRO_5018572568" description="Peptidase S1 domain-containing protein" evidence="9">
    <location>
        <begin position="18"/>
        <end position="344"/>
    </location>
</feature>
<comment type="subcellular location">
    <subcellularLocation>
        <location evidence="1">Secreted</location>
    </subcellularLocation>
</comment>
<dbReference type="AlphaFoldDB" id="A0A3R7EP69"/>
<dbReference type="InterPro" id="IPR018114">
    <property type="entry name" value="TRYPSIN_HIS"/>
</dbReference>
<reference evidence="11 12" key="1">
    <citation type="submission" date="2018-08" db="EMBL/GenBank/DDBJ databases">
        <title>Aphanomyces genome sequencing and annotation.</title>
        <authorList>
            <person name="Minardi D."/>
            <person name="Oidtmann B."/>
            <person name="Van Der Giezen M."/>
            <person name="Studholme D.J."/>
        </authorList>
    </citation>
    <scope>NUCLEOTIDE SEQUENCE [LARGE SCALE GENOMIC DNA]</scope>
    <source>
        <strain evidence="11 12">FDL457</strain>
    </source>
</reference>
<evidence type="ECO:0000259" key="10">
    <source>
        <dbReference type="PROSITE" id="PS50240"/>
    </source>
</evidence>
<keyword evidence="9" id="KW-0732">Signal</keyword>
<dbReference type="GO" id="GO:0006508">
    <property type="term" value="P:proteolysis"/>
    <property type="evidence" value="ECO:0007669"/>
    <property type="project" value="UniProtKB-KW"/>
</dbReference>
<dbReference type="Proteomes" id="UP000286510">
    <property type="component" value="Unassembled WGS sequence"/>
</dbReference>
<feature type="signal peptide" evidence="9">
    <location>
        <begin position="1"/>
        <end position="17"/>
    </location>
</feature>
<dbReference type="GO" id="GO:0004252">
    <property type="term" value="F:serine-type endopeptidase activity"/>
    <property type="evidence" value="ECO:0007669"/>
    <property type="project" value="InterPro"/>
</dbReference>
<keyword evidence="5" id="KW-0843">Virulence</keyword>
<dbReference type="InterPro" id="IPR001314">
    <property type="entry name" value="Peptidase_S1A"/>
</dbReference>
<dbReference type="PANTHER" id="PTHR24264:SF65">
    <property type="entry name" value="SRCR DOMAIN-CONTAINING PROTEIN"/>
    <property type="match status" value="1"/>
</dbReference>
<protein>
    <recommendedName>
        <fullName evidence="10">Peptidase S1 domain-containing protein</fullName>
    </recommendedName>
</protein>
<comment type="caution">
    <text evidence="11">The sequence shown here is derived from an EMBL/GenBank/DDBJ whole genome shotgun (WGS) entry which is preliminary data.</text>
</comment>
<feature type="region of interest" description="Disordered" evidence="8">
    <location>
        <begin position="303"/>
        <end position="344"/>
    </location>
</feature>
<dbReference type="InterPro" id="IPR050127">
    <property type="entry name" value="Serine_Proteases_S1"/>
</dbReference>
<keyword evidence="6" id="KW-1015">Disulfide bond</keyword>
<keyword evidence="3 7" id="KW-0645">Protease</keyword>
<dbReference type="PROSITE" id="PS50240">
    <property type="entry name" value="TRYPSIN_DOM"/>
    <property type="match status" value="1"/>
</dbReference>
<organism evidence="11 12">
    <name type="scientific">Aphanomyces astaci</name>
    <name type="common">Crayfish plague agent</name>
    <dbReference type="NCBI Taxonomy" id="112090"/>
    <lineage>
        <taxon>Eukaryota</taxon>
        <taxon>Sar</taxon>
        <taxon>Stramenopiles</taxon>
        <taxon>Oomycota</taxon>
        <taxon>Saprolegniomycetes</taxon>
        <taxon>Saprolegniales</taxon>
        <taxon>Verrucalvaceae</taxon>
        <taxon>Aphanomyces</taxon>
    </lineage>
</organism>
<name>A0A3R7EP69_APHAT</name>
<sequence>MKFALLVAFTVAAAALAQDQPVPAKVAWGDEAPEDGFEILGGREAKTHQHRYVVGFKRSPNNVTTCGGSLIAPNVVLTAAHCLNKGRNFVVVGTHYLQGFRDGELATVTEEIKHPNGADVGIAILNRSITTIQPVRVSFEFVWAGTITWVRGWGRVKFGGPQSLVLKELNVTTWDNFRTSAALFPNGLNQLTHTEFGAGGLEGEDSCSGDSGGPLTIEENGDVRLVGVVAWGRKCGLPGKPEITTWEYSKNILNGVHNIHVLFWMDLHQTILRQKRLKPGKADMAYARPGISRRISDFQSLQDIPTHTTFPPRSAGRDASHTRVQDVSWSDPGCPSRVHDIARV</sequence>
<accession>A0A3R7EP69</accession>
<proteinExistence type="predicted"/>
<evidence type="ECO:0000256" key="2">
    <source>
        <dbReference type="ARBA" id="ARBA00022525"/>
    </source>
</evidence>
<dbReference type="Gene3D" id="2.40.10.10">
    <property type="entry name" value="Trypsin-like serine proteases"/>
    <property type="match status" value="1"/>
</dbReference>